<reference evidence="2 3" key="1">
    <citation type="submission" date="2023-12" db="EMBL/GenBank/DDBJ databases">
        <title>A high-quality genome assembly for Dillenia turbinata (Dilleniales).</title>
        <authorList>
            <person name="Chanderbali A."/>
        </authorList>
    </citation>
    <scope>NUCLEOTIDE SEQUENCE [LARGE SCALE GENOMIC DNA]</scope>
    <source>
        <strain evidence="2">LSX21</strain>
        <tissue evidence="2">Leaf</tissue>
    </source>
</reference>
<evidence type="ECO:0000313" key="3">
    <source>
        <dbReference type="Proteomes" id="UP001370490"/>
    </source>
</evidence>
<accession>A0AAN8W1Z7</accession>
<comment type="caution">
    <text evidence="2">The sequence shown here is derived from an EMBL/GenBank/DDBJ whole genome shotgun (WGS) entry which is preliminary data.</text>
</comment>
<keyword evidence="3" id="KW-1185">Reference proteome</keyword>
<name>A0AAN8W1Z7_9MAGN</name>
<organism evidence="2 3">
    <name type="scientific">Dillenia turbinata</name>
    <dbReference type="NCBI Taxonomy" id="194707"/>
    <lineage>
        <taxon>Eukaryota</taxon>
        <taxon>Viridiplantae</taxon>
        <taxon>Streptophyta</taxon>
        <taxon>Embryophyta</taxon>
        <taxon>Tracheophyta</taxon>
        <taxon>Spermatophyta</taxon>
        <taxon>Magnoliopsida</taxon>
        <taxon>eudicotyledons</taxon>
        <taxon>Gunneridae</taxon>
        <taxon>Pentapetalae</taxon>
        <taxon>Dilleniales</taxon>
        <taxon>Dilleniaceae</taxon>
        <taxon>Dillenia</taxon>
    </lineage>
</organism>
<dbReference type="AlphaFoldDB" id="A0AAN8W1Z7"/>
<feature type="transmembrane region" description="Helical" evidence="1">
    <location>
        <begin position="109"/>
        <end position="130"/>
    </location>
</feature>
<dbReference type="Proteomes" id="UP001370490">
    <property type="component" value="Unassembled WGS sequence"/>
</dbReference>
<sequence>MEANLWQNQRRANSPFHFHIPIPPSPFPFLPTPRAFSFPRKTLLLTRHFPSLLQCRLEDSSRMPSNHSHSQDHPQSSFFFGVDGNLNGKLFTLVTSQSHKLTHAKATGYFLLLVPLIAFCIRCIIGAFQIRVAGGSKHKTLTDVHLPEVTSSRWKSALIDIREPEKAHPRPDLSNFREDQAQIHYEEMAHAYSKLEQDYKKFLSECGMSKSGYWRGGVSSN</sequence>
<keyword evidence="1" id="KW-1133">Transmembrane helix</keyword>
<proteinExistence type="predicted"/>
<keyword evidence="1" id="KW-0812">Transmembrane</keyword>
<evidence type="ECO:0000313" key="2">
    <source>
        <dbReference type="EMBL" id="KAK6944559.1"/>
    </source>
</evidence>
<evidence type="ECO:0000256" key="1">
    <source>
        <dbReference type="SAM" id="Phobius"/>
    </source>
</evidence>
<gene>
    <name evidence="2" type="ORF">RJ641_025661</name>
</gene>
<keyword evidence="1" id="KW-0472">Membrane</keyword>
<dbReference type="EMBL" id="JBAMMX010000003">
    <property type="protein sequence ID" value="KAK6944559.1"/>
    <property type="molecule type" value="Genomic_DNA"/>
</dbReference>
<protein>
    <submittedName>
        <fullName evidence="2">Uncharacterized protein</fullName>
    </submittedName>
</protein>